<reference evidence="3" key="1">
    <citation type="submission" date="2016-10" db="EMBL/GenBank/DDBJ databases">
        <authorList>
            <person name="Varghese N."/>
            <person name="Submissions S."/>
        </authorList>
    </citation>
    <scope>NUCLEOTIDE SEQUENCE [LARGE SCALE GENOMIC DNA]</scope>
    <source>
        <strain evidence="3">LP51</strain>
    </source>
</reference>
<name>A0A1I2U3B0_9BACT</name>
<feature type="domain" description="IPT/TIG" evidence="1">
    <location>
        <begin position="1531"/>
        <end position="1638"/>
    </location>
</feature>
<dbReference type="InterPro" id="IPR014756">
    <property type="entry name" value="Ig_E-set"/>
</dbReference>
<gene>
    <name evidence="2" type="ORF">SAMN05421739_103299</name>
</gene>
<evidence type="ECO:0000259" key="1">
    <source>
        <dbReference type="SMART" id="SM00429"/>
    </source>
</evidence>
<protein>
    <submittedName>
        <fullName evidence="2">Por secretion system C-terminal sorting domain-containing protein</fullName>
    </submittedName>
</protein>
<dbReference type="InterPro" id="IPR026444">
    <property type="entry name" value="Secre_tail"/>
</dbReference>
<organism evidence="2 3">
    <name type="scientific">Pontibacter chinhatensis</name>
    <dbReference type="NCBI Taxonomy" id="1436961"/>
    <lineage>
        <taxon>Bacteria</taxon>
        <taxon>Pseudomonadati</taxon>
        <taxon>Bacteroidota</taxon>
        <taxon>Cytophagia</taxon>
        <taxon>Cytophagales</taxon>
        <taxon>Hymenobacteraceae</taxon>
        <taxon>Pontibacter</taxon>
    </lineage>
</organism>
<accession>A0A1I2U3B0</accession>
<proteinExistence type="predicted"/>
<dbReference type="EMBL" id="FOOT01000003">
    <property type="protein sequence ID" value="SFG69081.1"/>
    <property type="molecule type" value="Genomic_DNA"/>
</dbReference>
<dbReference type="CDD" id="cd00102">
    <property type="entry name" value="IPT"/>
    <property type="match status" value="3"/>
</dbReference>
<keyword evidence="3" id="KW-1185">Reference proteome</keyword>
<feature type="domain" description="IPT/TIG" evidence="1">
    <location>
        <begin position="433"/>
        <end position="521"/>
    </location>
</feature>
<dbReference type="InterPro" id="IPR002909">
    <property type="entry name" value="IPT_dom"/>
</dbReference>
<dbReference type="NCBIfam" id="TIGR04183">
    <property type="entry name" value="Por_Secre_tail"/>
    <property type="match status" value="1"/>
</dbReference>
<feature type="domain" description="IPT/TIG" evidence="1">
    <location>
        <begin position="1439"/>
        <end position="1529"/>
    </location>
</feature>
<dbReference type="SUPFAM" id="SSF81296">
    <property type="entry name" value="E set domains"/>
    <property type="match status" value="10"/>
</dbReference>
<feature type="domain" description="IPT/TIG" evidence="1">
    <location>
        <begin position="801"/>
        <end position="884"/>
    </location>
</feature>
<evidence type="ECO:0000313" key="3">
    <source>
        <dbReference type="Proteomes" id="UP000198724"/>
    </source>
</evidence>
<dbReference type="SMART" id="SM00429">
    <property type="entry name" value="IPT"/>
    <property type="match status" value="8"/>
</dbReference>
<feature type="domain" description="IPT/TIG" evidence="1">
    <location>
        <begin position="620"/>
        <end position="693"/>
    </location>
</feature>
<feature type="domain" description="IPT/TIG" evidence="1">
    <location>
        <begin position="1150"/>
        <end position="1242"/>
    </location>
</feature>
<dbReference type="Proteomes" id="UP000198724">
    <property type="component" value="Unassembled WGS sequence"/>
</dbReference>
<sequence length="2036" mass="211054">MVQLYNPPITQLLRSLLLQCVFLLGIVSMAVAQTYPAPAEYHGPWRTPTSSNVKTNGLVADGANIEPSGAGGSAQFRTTSANVDVKLNGNGLTGYKLSYSIVATTTRSGSASMTVSYSTDGGQTFGNGAVTSDVPKEATTIDLYLPAAATDVRFQLASVTDAYVFLDAVKVSQQPEVDGFTPAGGVPGTPVTITGTHLNETSAVFFGTVPAESITVNPEGTSVSTVVPTGAKSAPIRVVTSYGEASTAEFKVPAPVFATSGSQFAPTGAGAGETITLFGQYFTGVNEVLFNGAAADASTIRFVSDGEITVVVPKGASAGPITATSPAGSGVSSAFTVYGPQIIAQAEGSEFTPTEGPALTTEVTIYGDYFTAVNEVLFNGVKATSFAVVSDEEITATVPLGAGTGPITVKSPAGEAVSTAVYNVPAPQFVTYDNVDSQFKPTSAGPNMQITLYGVNLASVSSVVFLGAEGDDSDNVVATFAAPTNDTELVVTVPADAKTGKIQLIAPGDKTATSEQIFNFVPAPIITEVANTTATDGGTYGLVGEQITITGQDFGTAYEVILGNTTLNPTTETNTAGFTVNVEGTAITFNIPDGAASGSVTVKTQGGEATWEGPFDVIYAPTIASFSPVKGPIGQEVTITGQYLKYVSEVVFLGSSASEDDNKTITFSAPHASDTEIKVTVPTGAITGFISITNPANTTTSADEYEVIVIPVINAFTPTRGVAGNEVTITGYNFLGTTSVTFGESGLVAPYDADTNPGGFTVVSDTELTVQVPVDATTGLISITNAMGTGSSESNFTITQKPTITGVSPLKGVVGSKVVIEGTEFVGDNIVVTFLGAGTGVVATSITVESSTKITATVPEGALTGKLMVTNAAGNSEPSIDTYLVVTAPEIISFTPTEGKAGDDVIIKGWLLESVTAVGFNGGVQATPKYNAADSTITVVVPTNATTGTLTLIVGEDVVFTSADVFTVIPAPTIVSFTPAQGIAGTEVTINGTNFIKVSGVAFDGKLAAIETVQVNETFDALTVTVPYDATTGKITITADAGEAVSEDDFTVPVPANITFTNNSQTPTTSYANQLVTIRGQYFTNATEVDFNGKKVNSGITVVDEVEGNTEPDRYQMITVKAPFDAGIGKITVTTPAGSGVSAADYTVIEPKISSISAAEGYVGKTVVTIKGELFTQYWDEASGAVATQAPKVRFGSAVITAEDYEVDGTEVTVTVPNGATSGSLVVISGSGESEPMQFNILAPILSSVEPQAVYAGQSVTVTGTNFINVTGMSYGGNISITGYNIVLTDQEQGTGTITFTAPVVQHNSTNTLSVTSTSGTGTTEALTIYKPIITNVTQTGKTGDRRVYAGVNTITITGTRFDEYWNGSVVRGTPIVTFAGADGARVNASIESFTPSGSEDGQDVLVVNVPANAITGSVQVQSGSGTGESVDELTIIGAPTITNFSTNAGLEGATFTINGTNFDDATKVTFLGIEGEADEVDAVEYTVNASSNAISVKVPVGATIGKIAVTTPYGDGTTITSSQIFRVVKAPIVHDFNLKEGPTGSTVTITGENLIAVSGRIKVSFKGHGGDVIPATDVNLMTNLPATVNTQDLTTARQITVTVPADAIKGVITLTNEAGTTTTAEATATEVDVYTVTSPVLVRFERENGSIITEQNPARRKERVLLRGYNLEGIGTIRIGTVYATSFFEPDDKTRVEVVVPLTATSSTVTITAAGGEDISSDQLYIAVPTIKVDPGSLSFNVEAGQISEAKYYTVSAMNLAVGENLAIRVTGANDFYIAVSKDAADDAWSKGMPALTPDAAGNIAETTFWVRSQPGIDASTNQSGAIAHTSNGAATANLSLSTTVLPLPVELMSFNAALQNNNVLLTWATASEQNNSHFEVEMSRNPKSGFEKIGRVESKGSNSMTRLDYEFMHRLGNLTGTIYYRLKQVDTDGTTDYSKVVAVNVKAREVLQQVLVAPNPINYNSKLYVSAEVSGKANLVVYSMTGKKVYAKVVELQEGPNEVQLPVYEKLNKGMYILSVELNGQVSQVKLVKE</sequence>
<feature type="domain" description="IPT/TIG" evidence="1">
    <location>
        <begin position="710"/>
        <end position="799"/>
    </location>
</feature>
<dbReference type="OrthoDB" id="1110382at2"/>
<feature type="domain" description="IPT/TIG" evidence="1">
    <location>
        <begin position="971"/>
        <end position="1053"/>
    </location>
</feature>
<dbReference type="Pfam" id="PF01833">
    <property type="entry name" value="TIG"/>
    <property type="match status" value="8"/>
</dbReference>
<evidence type="ECO:0000313" key="2">
    <source>
        <dbReference type="EMBL" id="SFG69081.1"/>
    </source>
</evidence>
<dbReference type="InterPro" id="IPR013783">
    <property type="entry name" value="Ig-like_fold"/>
</dbReference>
<dbReference type="RefSeq" id="WP_092100944.1">
    <property type="nucleotide sequence ID" value="NZ_FOOT01000003.1"/>
</dbReference>
<dbReference type="STRING" id="1436961.SAMN05421739_103299"/>
<dbReference type="Gene3D" id="2.60.40.10">
    <property type="entry name" value="Immunoglobulins"/>
    <property type="match status" value="16"/>
</dbReference>